<feature type="transmembrane region" description="Helical" evidence="7">
    <location>
        <begin position="148"/>
        <end position="171"/>
    </location>
</feature>
<evidence type="ECO:0000256" key="2">
    <source>
        <dbReference type="ARBA" id="ARBA00005745"/>
    </source>
</evidence>
<dbReference type="Gene3D" id="1.20.81.30">
    <property type="entry name" value="Type II secretion system (T2SS), domain F"/>
    <property type="match status" value="2"/>
</dbReference>
<reference evidence="9 10" key="1">
    <citation type="journal article" date="2012" name="J. Bacteriol.">
        <title>Genome sequence of proteorhodopsin-containing sea ice bacterium Glaciecola punicea ACAM 611T.</title>
        <authorList>
            <person name="Qin Q.-L."/>
            <person name="Xie B.-B."/>
            <person name="Shu Y.-L."/>
            <person name="Rong J.-C."/>
            <person name="Zhao D.-L."/>
            <person name="Zhang X.-Y."/>
            <person name="Chen X.-L."/>
            <person name="Zhou B.-C."/>
            <person name="Zhanga Y.-Z."/>
        </authorList>
    </citation>
    <scope>NUCLEOTIDE SEQUENCE [LARGE SCALE GENOMIC DNA]</scope>
    <source>
        <strain evidence="9 10">ACAM 611</strain>
    </source>
</reference>
<dbReference type="InterPro" id="IPR042094">
    <property type="entry name" value="T2SS_GspF_sf"/>
</dbReference>
<accession>H5TF80</accession>
<reference evidence="9 10" key="2">
    <citation type="journal article" date="2017" name="Antonie Van Leeuwenhoek">
        <title>Rhizobium rhizosphaerae sp. nov., a novel species isolated from rice rhizosphere.</title>
        <authorList>
            <person name="Zhao J.J."/>
            <person name="Zhang J."/>
            <person name="Zhang R.J."/>
            <person name="Zhang C.W."/>
            <person name="Yin H.Q."/>
            <person name="Zhang X.X."/>
        </authorList>
    </citation>
    <scope>NUCLEOTIDE SEQUENCE [LARGE SCALE GENOMIC DNA]</scope>
    <source>
        <strain evidence="9 10">ACAM 611</strain>
    </source>
</reference>
<sequence length="382" mass="42402">MINAMNIAEARKRLESDGLLLVSLAIRNNDSFSISMPGGSTLNTKDVEFFTAEMALLLHSGLKVDRGLTILRNNVEKPALQNLLDSVYQDVKQGLTLSSSLAKFSIFDALYIGLLRIAEETGELATTFERLASELKYQLELANKVKQALIYPSVILAVCVLALVFIFNFVVPNLTSLFSAQDDLPLYTVALLNVSQFMQDFQLYLLVLFLGAGFLLYQQRNSAWVERLVDTMRDRLPVVSSANLLVERIRFNAALATMLSSGVAIDRALKLAQGTLRSKSLRHEVGVACESVQRGEGLAQSMSETRIYPPYYASLLSIGEESGKLERVFTEIADRSRTDFYNWVTRFTTLLEPILILVMGTIVGTVVVIMMLSISAITNVDF</sequence>
<comment type="subcellular location">
    <subcellularLocation>
        <location evidence="1">Cell membrane</location>
        <topology evidence="1">Multi-pass membrane protein</topology>
    </subcellularLocation>
</comment>
<dbReference type="PANTHER" id="PTHR30012">
    <property type="entry name" value="GENERAL SECRETION PATHWAY PROTEIN"/>
    <property type="match status" value="1"/>
</dbReference>
<dbReference type="PANTHER" id="PTHR30012:SF0">
    <property type="entry name" value="TYPE II SECRETION SYSTEM PROTEIN F-RELATED"/>
    <property type="match status" value="1"/>
</dbReference>
<evidence type="ECO:0000256" key="3">
    <source>
        <dbReference type="ARBA" id="ARBA00022475"/>
    </source>
</evidence>
<name>H5TF80_9ALTE</name>
<feature type="transmembrane region" description="Helical" evidence="7">
    <location>
        <begin position="354"/>
        <end position="377"/>
    </location>
</feature>
<dbReference type="AlphaFoldDB" id="H5TF80"/>
<proteinExistence type="inferred from homology"/>
<keyword evidence="6 7" id="KW-0472">Membrane</keyword>
<evidence type="ECO:0000256" key="1">
    <source>
        <dbReference type="ARBA" id="ARBA00004651"/>
    </source>
</evidence>
<dbReference type="GO" id="GO:0005886">
    <property type="term" value="C:plasma membrane"/>
    <property type="evidence" value="ECO:0007669"/>
    <property type="project" value="UniProtKB-SubCell"/>
</dbReference>
<keyword evidence="3" id="KW-1003">Cell membrane</keyword>
<dbReference type="STRING" id="56804.BAE46_03250"/>
<dbReference type="EMBL" id="BAET01000033">
    <property type="protein sequence ID" value="GAB57007.1"/>
    <property type="molecule type" value="Genomic_DNA"/>
</dbReference>
<feature type="transmembrane region" description="Helical" evidence="7">
    <location>
        <begin position="201"/>
        <end position="217"/>
    </location>
</feature>
<dbReference type="PRINTS" id="PR00812">
    <property type="entry name" value="BCTERIALGSPF"/>
</dbReference>
<evidence type="ECO:0000256" key="5">
    <source>
        <dbReference type="ARBA" id="ARBA00022989"/>
    </source>
</evidence>
<evidence type="ECO:0000256" key="4">
    <source>
        <dbReference type="ARBA" id="ARBA00022692"/>
    </source>
</evidence>
<evidence type="ECO:0000313" key="10">
    <source>
        <dbReference type="Proteomes" id="UP000053586"/>
    </source>
</evidence>
<dbReference type="InterPro" id="IPR003004">
    <property type="entry name" value="GspF/PilC"/>
</dbReference>
<protein>
    <recommendedName>
        <fullName evidence="8">Type II secretion system protein GspF domain-containing protein</fullName>
    </recommendedName>
</protein>
<feature type="domain" description="Type II secretion system protein GspF" evidence="8">
    <location>
        <begin position="50"/>
        <end position="172"/>
    </location>
</feature>
<keyword evidence="10" id="KW-1185">Reference proteome</keyword>
<gene>
    <name evidence="9" type="ORF">GPUN_2893</name>
</gene>
<comment type="similarity">
    <text evidence="2">Belongs to the GSP F family.</text>
</comment>
<keyword evidence="5 7" id="KW-1133">Transmembrane helix</keyword>
<organism evidence="9 10">
    <name type="scientific">Glaciecola punicea ACAM 611</name>
    <dbReference type="NCBI Taxonomy" id="1121923"/>
    <lineage>
        <taxon>Bacteria</taxon>
        <taxon>Pseudomonadati</taxon>
        <taxon>Pseudomonadota</taxon>
        <taxon>Gammaproteobacteria</taxon>
        <taxon>Alteromonadales</taxon>
        <taxon>Alteromonadaceae</taxon>
        <taxon>Glaciecola</taxon>
    </lineage>
</organism>
<evidence type="ECO:0000256" key="7">
    <source>
        <dbReference type="SAM" id="Phobius"/>
    </source>
</evidence>
<dbReference type="InterPro" id="IPR018076">
    <property type="entry name" value="T2SS_GspF_dom"/>
</dbReference>
<comment type="caution">
    <text evidence="9">The sequence shown here is derived from an EMBL/GenBank/DDBJ whole genome shotgun (WGS) entry which is preliminary data.</text>
</comment>
<dbReference type="eggNOG" id="COG1459">
    <property type="taxonomic scope" value="Bacteria"/>
</dbReference>
<dbReference type="Proteomes" id="UP000053586">
    <property type="component" value="Unassembled WGS sequence"/>
</dbReference>
<evidence type="ECO:0000313" key="9">
    <source>
        <dbReference type="EMBL" id="GAB57007.1"/>
    </source>
</evidence>
<feature type="domain" description="Type II secretion system protein GspF" evidence="8">
    <location>
        <begin position="254"/>
        <end position="372"/>
    </location>
</feature>
<dbReference type="Pfam" id="PF00482">
    <property type="entry name" value="T2SSF"/>
    <property type="match status" value="2"/>
</dbReference>
<keyword evidence="4 7" id="KW-0812">Transmembrane</keyword>
<evidence type="ECO:0000259" key="8">
    <source>
        <dbReference type="Pfam" id="PF00482"/>
    </source>
</evidence>
<evidence type="ECO:0000256" key="6">
    <source>
        <dbReference type="ARBA" id="ARBA00023136"/>
    </source>
</evidence>